<dbReference type="GO" id="GO:0043546">
    <property type="term" value="F:molybdopterin cofactor binding"/>
    <property type="evidence" value="ECO:0007669"/>
    <property type="project" value="InterPro"/>
</dbReference>
<feature type="domain" description="4Fe-4S Mo/W bis-MGD-type" evidence="5">
    <location>
        <begin position="18"/>
        <end position="82"/>
    </location>
</feature>
<dbReference type="GO" id="GO:0016491">
    <property type="term" value="F:oxidoreductase activity"/>
    <property type="evidence" value="ECO:0007669"/>
    <property type="project" value="InterPro"/>
</dbReference>
<dbReference type="Pfam" id="PF01568">
    <property type="entry name" value="Molydop_binding"/>
    <property type="match status" value="1"/>
</dbReference>
<dbReference type="Proteomes" id="UP000294593">
    <property type="component" value="Unassembled WGS sequence"/>
</dbReference>
<dbReference type="PANTHER" id="PTHR43742:SF2">
    <property type="entry name" value="ASSIMILATORY NITRATE REDUCTASE CATALYTIC SUBUNIT"/>
    <property type="match status" value="1"/>
</dbReference>
<protein>
    <submittedName>
        <fullName evidence="6">Anaerobic selenocysteine-containing dehydrogenase</fullName>
    </submittedName>
</protein>
<dbReference type="Gene3D" id="3.40.50.740">
    <property type="match status" value="1"/>
</dbReference>
<dbReference type="InterPro" id="IPR006963">
    <property type="entry name" value="Mopterin_OxRdtase_4Fe-4S_dom"/>
</dbReference>
<evidence type="ECO:0000259" key="5">
    <source>
        <dbReference type="PROSITE" id="PS51669"/>
    </source>
</evidence>
<dbReference type="Pfam" id="PF04879">
    <property type="entry name" value="Molybdop_Fe4S4"/>
    <property type="match status" value="1"/>
</dbReference>
<dbReference type="PANTHER" id="PTHR43742">
    <property type="entry name" value="TRIMETHYLAMINE-N-OXIDE REDUCTASE"/>
    <property type="match status" value="1"/>
</dbReference>
<evidence type="ECO:0000256" key="1">
    <source>
        <dbReference type="ARBA" id="ARBA00010312"/>
    </source>
</evidence>
<comment type="caution">
    <text evidence="6">The sequence shown here is derived from an EMBL/GenBank/DDBJ whole genome shotgun (WGS) entry which is preliminary data.</text>
</comment>
<dbReference type="InterPro" id="IPR006656">
    <property type="entry name" value="Mopterin_OxRdtase"/>
</dbReference>
<dbReference type="RefSeq" id="WP_133611255.1">
    <property type="nucleotide sequence ID" value="NZ_SNXW01000015.1"/>
</dbReference>
<dbReference type="GO" id="GO:0046872">
    <property type="term" value="F:metal ion binding"/>
    <property type="evidence" value="ECO:0007669"/>
    <property type="project" value="UniProtKB-KW"/>
</dbReference>
<keyword evidence="2" id="KW-0479">Metal-binding</keyword>
<evidence type="ECO:0000256" key="4">
    <source>
        <dbReference type="ARBA" id="ARBA00023014"/>
    </source>
</evidence>
<dbReference type="InterPro" id="IPR009010">
    <property type="entry name" value="Asp_de-COase-like_dom_sf"/>
</dbReference>
<dbReference type="PROSITE" id="PS51669">
    <property type="entry name" value="4FE4S_MOW_BIS_MGD"/>
    <property type="match status" value="1"/>
</dbReference>
<sequence length="757" mass="81481">MAHAHPDTSKAPAADAPTHTRHGACNLCEAICGLTFQVQGSVDGTGPQARIVSVKGNEADPLSRGHICPKAVALKDLHEDPDRLRQPVKRVVEQGPHGSITRWQTITWDEAFDLVVEGLARTREQHGPNAVAVYQGNPNVHNWGNVTHGHLFFSQLKTRSRFSATSADQLPHHVVAHWLYGHQLAIPIPDIDRTQFMLVLGGNPLASNGSLMTVPDVRARFKALKSRGGKLVVVDPRRTETAAIADEHLAIDPGTDAAWLLSLVHTLFAEELTQPGALAPLLDHVQAVRDAVAPFSPEATAALTGIDAATTRRIARELAAASSQGGAVAYGRMGVSTQAHGVVSQWAIQVINLLTGNIDREGGALLTSPALNLIQMKLMGPGHLGAWRSRVRGAPEFSGELPVSVLAEEMLTPGRGQIKALLTAAGNPVLSTPNGRQLDEALAKLDFMVAIDFYVNETTRHADVILPPTCFVEHDHYDLVFLHLAVRNVARYSEPIVERAPGTLHDWEIYAELAQRYARRVWALERGGVASRLAGLLTRGLMKRLPPHRLLAIGLNRAGASAQGLTLAKLRAHPEGIDLGPLKPSLVASLTARKKRIDLMPAGIRSELPQLVAAFTGPVTPLASPSGRPTLKLIGRRDVRSNNSWMHNSERLVSGKPRCTLWMHPDDALRHAVADGQTVTVASRTGRIAVPVHVSADIRPGVVSLPHGWGHDREGVQMAVAQAHPGASINDLTDDRLTDRISANAAFSAVPVWIEAA</sequence>
<evidence type="ECO:0000313" key="6">
    <source>
        <dbReference type="EMBL" id="TDP79354.1"/>
    </source>
</evidence>
<dbReference type="OrthoDB" id="9815647at2"/>
<dbReference type="GO" id="GO:0051536">
    <property type="term" value="F:iron-sulfur cluster binding"/>
    <property type="evidence" value="ECO:0007669"/>
    <property type="project" value="UniProtKB-KW"/>
</dbReference>
<keyword evidence="4" id="KW-0411">Iron-sulfur</keyword>
<evidence type="ECO:0000256" key="2">
    <source>
        <dbReference type="ARBA" id="ARBA00022723"/>
    </source>
</evidence>
<dbReference type="Gene3D" id="2.40.40.20">
    <property type="match status" value="1"/>
</dbReference>
<dbReference type="InterPro" id="IPR006657">
    <property type="entry name" value="MoPterin_dinucl-bd_dom"/>
</dbReference>
<keyword evidence="3" id="KW-0408">Iron</keyword>
<proteinExistence type="inferred from homology"/>
<dbReference type="Pfam" id="PF00384">
    <property type="entry name" value="Molybdopterin"/>
    <property type="match status" value="1"/>
</dbReference>
<dbReference type="SMART" id="SM00926">
    <property type="entry name" value="Molybdop_Fe4S4"/>
    <property type="match status" value="1"/>
</dbReference>
<accession>A0A4R6R170</accession>
<dbReference type="Gene3D" id="3.40.228.10">
    <property type="entry name" value="Dimethylsulfoxide Reductase, domain 2"/>
    <property type="match status" value="1"/>
</dbReference>
<keyword evidence="7" id="KW-1185">Reference proteome</keyword>
<evidence type="ECO:0000256" key="3">
    <source>
        <dbReference type="ARBA" id="ARBA00023004"/>
    </source>
</evidence>
<dbReference type="SUPFAM" id="SSF50692">
    <property type="entry name" value="ADC-like"/>
    <property type="match status" value="1"/>
</dbReference>
<dbReference type="AlphaFoldDB" id="A0A4R6R170"/>
<dbReference type="Gene3D" id="2.20.25.90">
    <property type="entry name" value="ADC-like domains"/>
    <property type="match status" value="1"/>
</dbReference>
<dbReference type="SUPFAM" id="SSF53706">
    <property type="entry name" value="Formate dehydrogenase/DMSO reductase, domains 1-3"/>
    <property type="match status" value="1"/>
</dbReference>
<dbReference type="EMBL" id="SNXW01000015">
    <property type="protein sequence ID" value="TDP79354.1"/>
    <property type="molecule type" value="Genomic_DNA"/>
</dbReference>
<dbReference type="InterPro" id="IPR050612">
    <property type="entry name" value="Prok_Mopterin_Oxidored"/>
</dbReference>
<evidence type="ECO:0000313" key="7">
    <source>
        <dbReference type="Proteomes" id="UP000294593"/>
    </source>
</evidence>
<organism evidence="6 7">
    <name type="scientific">Aquabacterium commune</name>
    <dbReference type="NCBI Taxonomy" id="70586"/>
    <lineage>
        <taxon>Bacteria</taxon>
        <taxon>Pseudomonadati</taxon>
        <taxon>Pseudomonadota</taxon>
        <taxon>Betaproteobacteria</taxon>
        <taxon>Burkholderiales</taxon>
        <taxon>Aquabacterium</taxon>
    </lineage>
</organism>
<comment type="similarity">
    <text evidence="1">Belongs to the prokaryotic molybdopterin-containing oxidoreductase family.</text>
</comment>
<gene>
    <name evidence="6" type="ORF">EV672_11525</name>
</gene>
<name>A0A4R6R170_9BURK</name>
<reference evidence="6 7" key="1">
    <citation type="submission" date="2019-03" db="EMBL/GenBank/DDBJ databases">
        <title>Genomic Encyclopedia of Type Strains, Phase IV (KMG-IV): sequencing the most valuable type-strain genomes for metagenomic binning, comparative biology and taxonomic classification.</title>
        <authorList>
            <person name="Goeker M."/>
        </authorList>
    </citation>
    <scope>NUCLEOTIDE SEQUENCE [LARGE SCALE GENOMIC DNA]</scope>
    <source>
        <strain evidence="6 7">DSM 11901</strain>
    </source>
</reference>